<evidence type="ECO:0000313" key="2">
    <source>
        <dbReference type="EMBL" id="SLN74061.1"/>
    </source>
</evidence>
<organism evidence="2 3">
    <name type="scientific">Falsiruegeria litorea R37</name>
    <dbReference type="NCBI Taxonomy" id="1200284"/>
    <lineage>
        <taxon>Bacteria</taxon>
        <taxon>Pseudomonadati</taxon>
        <taxon>Pseudomonadota</taxon>
        <taxon>Alphaproteobacteria</taxon>
        <taxon>Rhodobacterales</taxon>
        <taxon>Roseobacteraceae</taxon>
        <taxon>Falsiruegeria</taxon>
    </lineage>
</organism>
<dbReference type="InterPro" id="IPR003331">
    <property type="entry name" value="UDP_GlcNAc_Epimerase_2_dom"/>
</dbReference>
<protein>
    <submittedName>
        <fullName evidence="2">UDP-N,N'-diacetylbacillosamine 2-epimerase (Hydrolyzing)</fullName>
        <ecNumber evidence="2">3.2.1.184</ecNumber>
    </submittedName>
</protein>
<keyword evidence="2" id="KW-0378">Hydrolase</keyword>
<sequence length="379" mass="41279">MKIHYVTGSRADFGLMRLVLQHLDAQAGLDVACVVTGQHLLEKYGNSRDDIVQSGLRIARDIPVALSGRDGAEMGQALAHELLGFLDCWQDDRPDLVLVLGDRGEMLAAALAAVHLGIHVAHIHGGEVSGTLDESFRHAISKLAHFHFPANADAAERLRRMGEQADHIWTTGAPGLVGVTDGTARDPNWLRQRFDLKVTGAPVLVVFHPVVQQAAQAAEQTAQILQLLLEQDCHGLIMRPNSDAGAELIDQELDRFAANPEHGGRFRILAHLERSEYLNCLANCDLMIGNSSSGIIESASFDLACLNLGDRQNGRLRNANVVDCADIALEQMRAAYAQARTLQPPFENAYGDGKTAERMAKILPDLPLTQETLSKINAY</sequence>
<dbReference type="InterPro" id="IPR020004">
    <property type="entry name" value="UDP-GlcNAc_Epase"/>
</dbReference>
<dbReference type="EC" id="3.2.1.184" evidence="2"/>
<reference evidence="2 3" key="1">
    <citation type="submission" date="2017-03" db="EMBL/GenBank/DDBJ databases">
        <authorList>
            <person name="Afonso C.L."/>
            <person name="Miller P.J."/>
            <person name="Scott M.A."/>
            <person name="Spackman E."/>
            <person name="Goraichik I."/>
            <person name="Dimitrov K.M."/>
            <person name="Suarez D.L."/>
            <person name="Swayne D.E."/>
        </authorList>
    </citation>
    <scope>NUCLEOTIDE SEQUENCE [LARGE SCALE GENOMIC DNA]</scope>
    <source>
        <strain evidence="2 3">CECT 7639</strain>
    </source>
</reference>
<dbReference type="InterPro" id="IPR029767">
    <property type="entry name" value="WecB-like"/>
</dbReference>
<dbReference type="GO" id="GO:0006047">
    <property type="term" value="P:UDP-N-acetylglucosamine metabolic process"/>
    <property type="evidence" value="ECO:0007669"/>
    <property type="project" value="InterPro"/>
</dbReference>
<dbReference type="PANTHER" id="PTHR43174">
    <property type="entry name" value="UDP-N-ACETYLGLUCOSAMINE 2-EPIMERASE"/>
    <property type="match status" value="1"/>
</dbReference>
<dbReference type="Gene3D" id="3.40.50.2000">
    <property type="entry name" value="Glycogen Phosphorylase B"/>
    <property type="match status" value="2"/>
</dbReference>
<dbReference type="SUPFAM" id="SSF53756">
    <property type="entry name" value="UDP-Glycosyltransferase/glycogen phosphorylase"/>
    <property type="match status" value="1"/>
</dbReference>
<evidence type="ECO:0000313" key="3">
    <source>
        <dbReference type="Proteomes" id="UP000193077"/>
    </source>
</evidence>
<dbReference type="OrthoDB" id="9803238at2"/>
<dbReference type="Pfam" id="PF02350">
    <property type="entry name" value="Epimerase_2"/>
    <property type="match status" value="1"/>
</dbReference>
<dbReference type="Proteomes" id="UP000193077">
    <property type="component" value="Unassembled WGS sequence"/>
</dbReference>
<dbReference type="GO" id="GO:0102388">
    <property type="term" value="F:UDP-N,N'-diacetylbacillosamine 2-epimerase activity"/>
    <property type="evidence" value="ECO:0007669"/>
    <property type="project" value="UniProtKB-EC"/>
</dbReference>
<evidence type="ECO:0000259" key="1">
    <source>
        <dbReference type="Pfam" id="PF02350"/>
    </source>
</evidence>
<feature type="domain" description="UDP-N-acetylglucosamine 2-epimerase" evidence="1">
    <location>
        <begin position="22"/>
        <end position="363"/>
    </location>
</feature>
<accession>A0A1Y5TVP0</accession>
<dbReference type="EMBL" id="FWFO01000009">
    <property type="protein sequence ID" value="SLN74061.1"/>
    <property type="molecule type" value="Genomic_DNA"/>
</dbReference>
<dbReference type="NCBIfam" id="TIGR03568">
    <property type="entry name" value="NeuC_NnaA"/>
    <property type="match status" value="1"/>
</dbReference>
<dbReference type="RefSeq" id="WP_085798127.1">
    <property type="nucleotide sequence ID" value="NZ_FWFO01000009.1"/>
</dbReference>
<keyword evidence="3" id="KW-1185">Reference proteome</keyword>
<proteinExistence type="predicted"/>
<gene>
    <name evidence="2" type="ORF">TRL7639_04486</name>
</gene>
<keyword evidence="2" id="KW-0326">Glycosidase</keyword>
<dbReference type="AlphaFoldDB" id="A0A1Y5TVP0"/>
<name>A0A1Y5TVP0_9RHOB</name>
<dbReference type="PANTHER" id="PTHR43174:SF3">
    <property type="entry name" value="UDP-N-ACETYLGLUCOSAMINE 2-EPIMERASE"/>
    <property type="match status" value="1"/>
</dbReference>